<feature type="domain" description="Cyclic nucleotide-binding" evidence="14">
    <location>
        <begin position="766"/>
        <end position="860"/>
    </location>
</feature>
<comment type="similarity">
    <text evidence="2 12">Belongs to the NTE family.</text>
</comment>
<comment type="function">
    <text evidence="12">Intracellular phospholipase B that catalyzes the double deacylation of phosphatidylcholine (PC) to glycerophosphocholine (GroPCho). Plays an important role in membrane lipid homeostasis.</text>
</comment>
<dbReference type="PANTHER" id="PTHR14226:SF29">
    <property type="entry name" value="NEUROPATHY TARGET ESTERASE SWS"/>
    <property type="match status" value="1"/>
</dbReference>
<dbReference type="CDD" id="cd00038">
    <property type="entry name" value="CAP_ED"/>
    <property type="match status" value="2"/>
</dbReference>
<evidence type="ECO:0000256" key="3">
    <source>
        <dbReference type="ARBA" id="ARBA00013274"/>
    </source>
</evidence>
<feature type="short sequence motif" description="GXSXG" evidence="11">
    <location>
        <begin position="1177"/>
        <end position="1181"/>
    </location>
</feature>
<keyword evidence="6 11" id="KW-0378">Hydrolase</keyword>
<evidence type="ECO:0000313" key="17">
    <source>
        <dbReference type="Proteomes" id="UP000274922"/>
    </source>
</evidence>
<dbReference type="Proteomes" id="UP000274922">
    <property type="component" value="Unassembled WGS sequence"/>
</dbReference>
<dbReference type="SMART" id="SM00100">
    <property type="entry name" value="cNMP"/>
    <property type="match status" value="1"/>
</dbReference>
<dbReference type="EMBL" id="ML014164">
    <property type="protein sequence ID" value="RKP01682.1"/>
    <property type="molecule type" value="Genomic_DNA"/>
</dbReference>
<keyword evidence="9 11" id="KW-0443">Lipid metabolism</keyword>
<evidence type="ECO:0000256" key="12">
    <source>
        <dbReference type="RuleBase" id="RU362043"/>
    </source>
</evidence>
<dbReference type="GO" id="GO:0016042">
    <property type="term" value="P:lipid catabolic process"/>
    <property type="evidence" value="ECO:0007669"/>
    <property type="project" value="UniProtKB-UniRule"/>
</dbReference>
<dbReference type="Pfam" id="PF00027">
    <property type="entry name" value="cNMP_binding"/>
    <property type="match status" value="1"/>
</dbReference>
<keyword evidence="7 11" id="KW-0442">Lipid degradation</keyword>
<dbReference type="OrthoDB" id="421051at2759"/>
<feature type="active site" description="Proton acceptor" evidence="11">
    <location>
        <position position="1297"/>
    </location>
</feature>
<evidence type="ECO:0000256" key="1">
    <source>
        <dbReference type="ARBA" id="ARBA00004370"/>
    </source>
</evidence>
<gene>
    <name evidence="16" type="ORF">CXG81DRAFT_11694</name>
</gene>
<dbReference type="PROSITE" id="PS51635">
    <property type="entry name" value="PNPLA"/>
    <property type="match status" value="1"/>
</dbReference>
<feature type="compositionally biased region" description="Polar residues" evidence="13">
    <location>
        <begin position="564"/>
        <end position="573"/>
    </location>
</feature>
<feature type="domain" description="Cyclic nucleotide-binding" evidence="14">
    <location>
        <begin position="635"/>
        <end position="742"/>
    </location>
</feature>
<feature type="non-terminal residue" evidence="16">
    <location>
        <position position="1"/>
    </location>
</feature>
<dbReference type="EC" id="3.1.1.5" evidence="3 12"/>
<dbReference type="InterPro" id="IPR002641">
    <property type="entry name" value="PNPLA_dom"/>
</dbReference>
<keyword evidence="12" id="KW-0256">Endoplasmic reticulum</keyword>
<dbReference type="InterPro" id="IPR056556">
    <property type="entry name" value="NTE1_P-loop_dom"/>
</dbReference>
<accession>A0A4P9X8T7</accession>
<dbReference type="InterPro" id="IPR000595">
    <property type="entry name" value="cNMP-bd_dom"/>
</dbReference>
<dbReference type="SUPFAM" id="SSF52151">
    <property type="entry name" value="FabD/lysophospholipase-like"/>
    <property type="match status" value="1"/>
</dbReference>
<sequence length="1448" mass="157995">ATITFSSSSLGIVLLLLIVGGWMLIRYRYLTSYSRQTPVHKPKQHGGDAFDLQPDITVDHGKERVASYSEDLMGAFLSSVKIFGYLDKPVFQELSKNVKTRKVRAGEVLHNSYDPNQMHPHDFYIVVDGVVDIYVRGHGATPDHTALGEGDGDGDVEDDPSFSKWRGYHLLNHVTSGGTVSSLFNILSILTDDAELPIGRDRLLETPGRTPRPKAILASPVATDHGNDADESAAGTPCAPPLAHSRPTSQEAGLAPPVPSREPIAASASAATGAEPSRLPRMWNALQREGARHGAHPRKPSFNGKDKDRINHQIVVKARSDATLAYIPGAAFRSIKEKFPVAAAHIVQVILTRFQRVTFRALYRYMGLSQELLKLERNVNEFVGYGLPDDFFLPGDLERLPTAASSASRRSERQRANRHHLYTRTVRSGHGATPRSSRGPRGDAHGAYDADDDPLPLLEAEPLSPIATEYRAPAPVFRGSHPPPLTPERPFPKGSTDHLAMWQTPGDDDASDLHLKEATLDCIIQILGVRDLGPVSGAAPAPGGGSSPLHAHRRRSVVNHASHHASQQPSWRSTAATTAAPPTTAPPVGAAPRRFSVGYDSDTSDTTSVVSGVSQATGTSSVYTSQAPKLSSRDIQLMSFPRGATLIEQGSRGAGLFFVIDGLLEAHMNPNGVTDTVMGHEPKRRSSQSRRAKNCHRLFPIQPGGLAGYLSALTGHPSFVSIRAQTDCYVGWMPKHVLDQYVERFPSTFVCLAKRLVNEMSPLVLNIDTALEWSQVNAGQVLCRQGDQSSSIYLVLNGRLRAIRESSATGGGGFEIQGEYGQGESVGELEVLTSSRRPATIHAIRDTEIAIIPKRLFNALALQHPEITLHISKLIATRLLRHPEQRATGMGMGLAGGGGVLGGGSTVPSQGTMDLGKNNVNLRTVAVLPVTASVPVAEFAVHLEQGLKLVGAHVARLDHRSVSHHLGRHAFSHLGRLKLMQWLADQEETHRMVLYVADGGVGSAWTQRCIRQADCILLVGLGDEEGEIGEFERLLIGMKTTARKELVLLHAHRQVTPGSTAVWLKNRLWIHAHHHVQMMSVGQPRFKRNLSSPSGLWQKLVQASRSAYRSTARLRSAADLSEAEPNNYQSDFARLSRRLLSRSIGLVLGGGGARGIAHLGILRAFEEAGIPVDMVGGTSIGSFIGGLYAIERDSVSAYGRAKMFSGRTSSLWRMALDLTYPFTALTTGHEMNRGVWKCFKDTQIEDCWLNYFAVTTNITWSRMDIHTVGYIWRYVRASMTLCGYLPPVCDNGNLLVDGGYVNNLPADIMRSLGAETIIAIDVGNVDDTTPVEYGDTLSGLWVLLQRWNPFADAKWRKVPAIADIQSRLAYVTSVQQLEAAKRIDGCCYLKPNVSRFGTLEFGKFDEILEIGYQYGKDVVAAWERDGTLAHRFGIRTEVPSTLARRNSL</sequence>
<dbReference type="Pfam" id="PF01734">
    <property type="entry name" value="Patatin"/>
    <property type="match status" value="1"/>
</dbReference>
<evidence type="ECO:0000259" key="14">
    <source>
        <dbReference type="PROSITE" id="PS50042"/>
    </source>
</evidence>
<dbReference type="InterPro" id="IPR016035">
    <property type="entry name" value="Acyl_Trfase/lysoPLipase"/>
</dbReference>
<evidence type="ECO:0000256" key="7">
    <source>
        <dbReference type="ARBA" id="ARBA00022963"/>
    </source>
</evidence>
<feature type="transmembrane region" description="Helical" evidence="12">
    <location>
        <begin position="6"/>
        <end position="25"/>
    </location>
</feature>
<feature type="active site" description="Nucleophile" evidence="11">
    <location>
        <position position="1179"/>
    </location>
</feature>
<evidence type="ECO:0000256" key="13">
    <source>
        <dbReference type="SAM" id="MobiDB-lite"/>
    </source>
</evidence>
<feature type="short sequence motif" description="DGA/G" evidence="11">
    <location>
        <begin position="1297"/>
        <end position="1299"/>
    </location>
</feature>
<evidence type="ECO:0000256" key="10">
    <source>
        <dbReference type="ARBA" id="ARBA00023136"/>
    </source>
</evidence>
<keyword evidence="8 12" id="KW-1133">Transmembrane helix</keyword>
<evidence type="ECO:0000259" key="15">
    <source>
        <dbReference type="PROSITE" id="PS51635"/>
    </source>
</evidence>
<dbReference type="SUPFAM" id="SSF51206">
    <property type="entry name" value="cAMP-binding domain-like"/>
    <property type="match status" value="3"/>
</dbReference>
<dbReference type="GO" id="GO:0004622">
    <property type="term" value="F:phosphatidylcholine lysophospholipase activity"/>
    <property type="evidence" value="ECO:0007669"/>
    <property type="project" value="UniProtKB-EC"/>
</dbReference>
<comment type="catalytic activity">
    <reaction evidence="12">
        <text>a 1-acyl-sn-glycero-3-phosphocholine + H2O = sn-glycerol 3-phosphocholine + a fatty acid + H(+)</text>
        <dbReference type="Rhea" id="RHEA:15177"/>
        <dbReference type="ChEBI" id="CHEBI:15377"/>
        <dbReference type="ChEBI" id="CHEBI:15378"/>
        <dbReference type="ChEBI" id="CHEBI:16870"/>
        <dbReference type="ChEBI" id="CHEBI:28868"/>
        <dbReference type="ChEBI" id="CHEBI:58168"/>
        <dbReference type="EC" id="3.1.1.5"/>
    </reaction>
</comment>
<dbReference type="PROSITE" id="PS50042">
    <property type="entry name" value="CNMP_BINDING_3"/>
    <property type="match status" value="2"/>
</dbReference>
<evidence type="ECO:0000256" key="8">
    <source>
        <dbReference type="ARBA" id="ARBA00022989"/>
    </source>
</evidence>
<feature type="domain" description="PNPLA" evidence="15">
    <location>
        <begin position="1146"/>
        <end position="1310"/>
    </location>
</feature>
<feature type="compositionally biased region" description="Low complexity" evidence="13">
    <location>
        <begin position="574"/>
        <end position="606"/>
    </location>
</feature>
<evidence type="ECO:0000256" key="5">
    <source>
        <dbReference type="ARBA" id="ARBA00022692"/>
    </source>
</evidence>
<dbReference type="Pfam" id="PF24179">
    <property type="entry name" value="NTE_Ploop"/>
    <property type="match status" value="1"/>
</dbReference>
<feature type="short sequence motif" description="GXGXXG" evidence="11">
    <location>
        <begin position="1150"/>
        <end position="1155"/>
    </location>
</feature>
<keyword evidence="5 12" id="KW-0812">Transmembrane</keyword>
<dbReference type="Gene3D" id="2.60.120.10">
    <property type="entry name" value="Jelly Rolls"/>
    <property type="match status" value="3"/>
</dbReference>
<dbReference type="InterPro" id="IPR018490">
    <property type="entry name" value="cNMP-bd_dom_sf"/>
</dbReference>
<evidence type="ECO:0000256" key="11">
    <source>
        <dbReference type="PROSITE-ProRule" id="PRU01161"/>
    </source>
</evidence>
<dbReference type="PROSITE" id="PS01237">
    <property type="entry name" value="UPF0028"/>
    <property type="match status" value="1"/>
</dbReference>
<feature type="region of interest" description="Disordered" evidence="13">
    <location>
        <begin position="203"/>
        <end position="279"/>
    </location>
</feature>
<dbReference type="InterPro" id="IPR014710">
    <property type="entry name" value="RmlC-like_jellyroll"/>
</dbReference>
<evidence type="ECO:0000256" key="4">
    <source>
        <dbReference type="ARBA" id="ARBA00018317"/>
    </source>
</evidence>
<feature type="region of interest" description="Disordered" evidence="13">
    <location>
        <begin position="556"/>
        <end position="606"/>
    </location>
</feature>
<dbReference type="PANTHER" id="PTHR14226">
    <property type="entry name" value="NEUROPATHY TARGET ESTERASE/SWISS CHEESE D.MELANOGASTER"/>
    <property type="match status" value="1"/>
</dbReference>
<feature type="region of interest" description="Disordered" evidence="13">
    <location>
        <begin position="402"/>
        <end position="456"/>
    </location>
</feature>
<organism evidence="16 17">
    <name type="scientific">Caulochytrium protostelioides</name>
    <dbReference type="NCBI Taxonomy" id="1555241"/>
    <lineage>
        <taxon>Eukaryota</taxon>
        <taxon>Fungi</taxon>
        <taxon>Fungi incertae sedis</taxon>
        <taxon>Chytridiomycota</taxon>
        <taxon>Chytridiomycota incertae sedis</taxon>
        <taxon>Chytridiomycetes</taxon>
        <taxon>Caulochytriales</taxon>
        <taxon>Caulochytriaceae</taxon>
        <taxon>Caulochytrium</taxon>
    </lineage>
</organism>
<dbReference type="STRING" id="1555241.A0A4P9X8T7"/>
<dbReference type="GO" id="GO:0046470">
    <property type="term" value="P:phosphatidylcholine metabolic process"/>
    <property type="evidence" value="ECO:0007669"/>
    <property type="project" value="InterPro"/>
</dbReference>
<evidence type="ECO:0000256" key="9">
    <source>
        <dbReference type="ARBA" id="ARBA00023098"/>
    </source>
</evidence>
<dbReference type="InterPro" id="IPR050301">
    <property type="entry name" value="NTE"/>
</dbReference>
<name>A0A4P9X8T7_9FUNG</name>
<comment type="subcellular location">
    <subcellularLocation>
        <location evidence="12">Endoplasmic reticulum membrane</location>
    </subcellularLocation>
    <subcellularLocation>
        <location evidence="1">Membrane</location>
    </subcellularLocation>
</comment>
<evidence type="ECO:0000256" key="2">
    <source>
        <dbReference type="ARBA" id="ARBA00006636"/>
    </source>
</evidence>
<evidence type="ECO:0000313" key="16">
    <source>
        <dbReference type="EMBL" id="RKP01682.1"/>
    </source>
</evidence>
<dbReference type="GO" id="GO:0005789">
    <property type="term" value="C:endoplasmic reticulum membrane"/>
    <property type="evidence" value="ECO:0007669"/>
    <property type="project" value="UniProtKB-SubCell"/>
</dbReference>
<dbReference type="InterPro" id="IPR001423">
    <property type="entry name" value="LysoPLipase_patatin_CS"/>
</dbReference>
<keyword evidence="10 12" id="KW-0472">Membrane</keyword>
<protein>
    <recommendedName>
        <fullName evidence="4 12">Lysophospholipase NTE1</fullName>
        <ecNumber evidence="3 12">3.1.1.5</ecNumber>
    </recommendedName>
    <alternativeName>
        <fullName evidence="12">Intracellular phospholipase B</fullName>
    </alternativeName>
</protein>
<proteinExistence type="inferred from homology"/>
<reference evidence="17" key="1">
    <citation type="journal article" date="2018" name="Nat. Microbiol.">
        <title>Leveraging single-cell genomics to expand the fungal tree of life.</title>
        <authorList>
            <person name="Ahrendt S.R."/>
            <person name="Quandt C.A."/>
            <person name="Ciobanu D."/>
            <person name="Clum A."/>
            <person name="Salamov A."/>
            <person name="Andreopoulos B."/>
            <person name="Cheng J.F."/>
            <person name="Woyke T."/>
            <person name="Pelin A."/>
            <person name="Henrissat B."/>
            <person name="Reynolds N.K."/>
            <person name="Benny G.L."/>
            <person name="Smith M.E."/>
            <person name="James T.Y."/>
            <person name="Grigoriev I.V."/>
        </authorList>
    </citation>
    <scope>NUCLEOTIDE SEQUENCE [LARGE SCALE GENOMIC DNA]</scope>
    <source>
        <strain evidence="17">ATCC 52028</strain>
    </source>
</reference>
<dbReference type="Gene3D" id="3.40.1090.10">
    <property type="entry name" value="Cytosolic phospholipase A2 catalytic domain"/>
    <property type="match status" value="2"/>
</dbReference>
<keyword evidence="17" id="KW-1185">Reference proteome</keyword>
<evidence type="ECO:0000256" key="6">
    <source>
        <dbReference type="ARBA" id="ARBA00022801"/>
    </source>
</evidence>